<dbReference type="NCBIfam" id="NF010738">
    <property type="entry name" value="PRK14140.1"/>
    <property type="match status" value="1"/>
</dbReference>
<evidence type="ECO:0000256" key="5">
    <source>
        <dbReference type="ARBA" id="ARBA00023016"/>
    </source>
</evidence>
<feature type="coiled-coil region" evidence="13">
    <location>
        <begin position="49"/>
        <end position="87"/>
    </location>
</feature>
<keyword evidence="4 10" id="KW-0963">Cytoplasm</keyword>
<dbReference type="InterPro" id="IPR000740">
    <property type="entry name" value="GrpE"/>
</dbReference>
<evidence type="ECO:0000313" key="16">
    <source>
        <dbReference type="Proteomes" id="UP000574067"/>
    </source>
</evidence>
<evidence type="ECO:0000256" key="3">
    <source>
        <dbReference type="ARBA" id="ARBA00011738"/>
    </source>
</evidence>
<dbReference type="GO" id="GO:0051082">
    <property type="term" value="F:unfolded protein binding"/>
    <property type="evidence" value="ECO:0007669"/>
    <property type="project" value="TreeGrafter"/>
</dbReference>
<evidence type="ECO:0000256" key="14">
    <source>
        <dbReference type="SAM" id="MobiDB-lite"/>
    </source>
</evidence>
<dbReference type="RefSeq" id="WP_169159212.1">
    <property type="nucleotide sequence ID" value="NZ_JABBFW010000002.1"/>
</dbReference>
<keyword evidence="6 10" id="KW-0143">Chaperone</keyword>
<reference evidence="15 16" key="1">
    <citation type="submission" date="2020-04" db="EMBL/GenBank/DDBJ databases">
        <title>Azohydromonas sp. isolated from soil.</title>
        <authorList>
            <person name="Dahal R.H."/>
        </authorList>
    </citation>
    <scope>NUCLEOTIDE SEQUENCE [LARGE SCALE GENOMIC DNA]</scope>
    <source>
        <strain evidence="15 16">G-1-1-14</strain>
    </source>
</reference>
<dbReference type="NCBIfam" id="NF010748">
    <property type="entry name" value="PRK14150.1"/>
    <property type="match status" value="1"/>
</dbReference>
<evidence type="ECO:0000256" key="9">
    <source>
        <dbReference type="ARBA" id="ARBA00076414"/>
    </source>
</evidence>
<dbReference type="GO" id="GO:0000774">
    <property type="term" value="F:adenyl-nucleotide exchange factor activity"/>
    <property type="evidence" value="ECO:0007669"/>
    <property type="project" value="InterPro"/>
</dbReference>
<dbReference type="FunFam" id="2.30.22.10:FF:000001">
    <property type="entry name" value="Protein GrpE"/>
    <property type="match status" value="1"/>
</dbReference>
<sequence length="194" mass="20693">MNQTDNTTTQDAAAVPPAADTPATAPETAPVDAANGAATEATPSLEQRLSELEARHAEVSEAYLRAKAETENVRRRAEEEVAKARKFAVEGFAESLLPVKDSLEAALATPNATTEQVLEGVQVTLRQLSQALERNKVVEVAPPAGTRFDPHQHQAISMVPADQEANTVVNVLQKGYLIAERVLRPALVTVAAPK</sequence>
<feature type="compositionally biased region" description="Low complexity" evidence="14">
    <location>
        <begin position="1"/>
        <end position="34"/>
    </location>
</feature>
<dbReference type="NCBIfam" id="NF010737">
    <property type="entry name" value="PRK14139.1"/>
    <property type="match status" value="1"/>
</dbReference>
<comment type="caution">
    <text evidence="15">The sequence shown here is derived from an EMBL/GenBank/DDBJ whole genome shotgun (WGS) entry which is preliminary data.</text>
</comment>
<dbReference type="InterPro" id="IPR009012">
    <property type="entry name" value="GrpE_head"/>
</dbReference>
<dbReference type="GO" id="GO:0051087">
    <property type="term" value="F:protein-folding chaperone binding"/>
    <property type="evidence" value="ECO:0007669"/>
    <property type="project" value="InterPro"/>
</dbReference>
<name>A0A848F8F6_9BURK</name>
<keyword evidence="5 10" id="KW-0346">Stress response</keyword>
<dbReference type="GO" id="GO:0042803">
    <property type="term" value="F:protein homodimerization activity"/>
    <property type="evidence" value="ECO:0007669"/>
    <property type="project" value="InterPro"/>
</dbReference>
<evidence type="ECO:0000256" key="4">
    <source>
        <dbReference type="ARBA" id="ARBA00022490"/>
    </source>
</evidence>
<evidence type="ECO:0000256" key="6">
    <source>
        <dbReference type="ARBA" id="ARBA00023186"/>
    </source>
</evidence>
<evidence type="ECO:0000256" key="1">
    <source>
        <dbReference type="ARBA" id="ARBA00004496"/>
    </source>
</evidence>
<dbReference type="PROSITE" id="PS01071">
    <property type="entry name" value="GRPE"/>
    <property type="match status" value="1"/>
</dbReference>
<dbReference type="Proteomes" id="UP000574067">
    <property type="component" value="Unassembled WGS sequence"/>
</dbReference>
<proteinExistence type="inferred from homology"/>
<keyword evidence="16" id="KW-1185">Reference proteome</keyword>
<dbReference type="EMBL" id="JABBFW010000002">
    <property type="protein sequence ID" value="NML14321.1"/>
    <property type="molecule type" value="Genomic_DNA"/>
</dbReference>
<evidence type="ECO:0000256" key="8">
    <source>
        <dbReference type="ARBA" id="ARBA00072274"/>
    </source>
</evidence>
<dbReference type="SUPFAM" id="SSF51064">
    <property type="entry name" value="Head domain of nucleotide exchange factor GrpE"/>
    <property type="match status" value="1"/>
</dbReference>
<comment type="subunit">
    <text evidence="3 10">Homodimer.</text>
</comment>
<dbReference type="GO" id="GO:0006457">
    <property type="term" value="P:protein folding"/>
    <property type="evidence" value="ECO:0007669"/>
    <property type="project" value="InterPro"/>
</dbReference>
<dbReference type="HAMAP" id="MF_01151">
    <property type="entry name" value="GrpE"/>
    <property type="match status" value="1"/>
</dbReference>
<evidence type="ECO:0000256" key="2">
    <source>
        <dbReference type="ARBA" id="ARBA00009054"/>
    </source>
</evidence>
<dbReference type="PANTHER" id="PTHR21237:SF23">
    <property type="entry name" value="GRPE PROTEIN HOMOLOG, MITOCHONDRIAL"/>
    <property type="match status" value="1"/>
</dbReference>
<dbReference type="Gene3D" id="2.30.22.10">
    <property type="entry name" value="Head domain of nucleotide exchange factor GrpE"/>
    <property type="match status" value="1"/>
</dbReference>
<accession>A0A848F8F6</accession>
<organism evidence="15 16">
    <name type="scientific">Azohydromonas caseinilytica</name>
    <dbReference type="NCBI Taxonomy" id="2728836"/>
    <lineage>
        <taxon>Bacteria</taxon>
        <taxon>Pseudomonadati</taxon>
        <taxon>Pseudomonadota</taxon>
        <taxon>Betaproteobacteria</taxon>
        <taxon>Burkholderiales</taxon>
        <taxon>Sphaerotilaceae</taxon>
        <taxon>Azohydromonas</taxon>
    </lineage>
</organism>
<evidence type="ECO:0000256" key="13">
    <source>
        <dbReference type="SAM" id="Coils"/>
    </source>
</evidence>
<dbReference type="CDD" id="cd00446">
    <property type="entry name" value="GrpE"/>
    <property type="match status" value="1"/>
</dbReference>
<dbReference type="Pfam" id="PF01025">
    <property type="entry name" value="GrpE"/>
    <property type="match status" value="1"/>
</dbReference>
<comment type="subcellular location">
    <subcellularLocation>
        <location evidence="1 10">Cytoplasm</location>
    </subcellularLocation>
</comment>
<dbReference type="PANTHER" id="PTHR21237">
    <property type="entry name" value="GRPE PROTEIN"/>
    <property type="match status" value="1"/>
</dbReference>
<protein>
    <recommendedName>
        <fullName evidence="8 10">Protein GrpE</fullName>
    </recommendedName>
    <alternativeName>
        <fullName evidence="9 10">HSP-70 cofactor</fullName>
    </alternativeName>
</protein>
<feature type="region of interest" description="Disordered" evidence="14">
    <location>
        <begin position="1"/>
        <end position="42"/>
    </location>
</feature>
<dbReference type="Gene3D" id="3.90.20.20">
    <property type="match status" value="1"/>
</dbReference>
<dbReference type="InterPro" id="IPR013805">
    <property type="entry name" value="GrpE_CC"/>
</dbReference>
<dbReference type="PRINTS" id="PR00773">
    <property type="entry name" value="GRPEPROTEIN"/>
</dbReference>
<gene>
    <name evidence="10 15" type="primary">grpE</name>
    <name evidence="15" type="ORF">HHL10_04930</name>
</gene>
<dbReference type="AlphaFoldDB" id="A0A848F8F6"/>
<evidence type="ECO:0000256" key="10">
    <source>
        <dbReference type="HAMAP-Rule" id="MF_01151"/>
    </source>
</evidence>
<comment type="similarity">
    <text evidence="2 10 12">Belongs to the GrpE family.</text>
</comment>
<keyword evidence="13" id="KW-0175">Coiled coil</keyword>
<dbReference type="SUPFAM" id="SSF58014">
    <property type="entry name" value="Coiled-coil domain of nucleotide exchange factor GrpE"/>
    <property type="match status" value="1"/>
</dbReference>
<evidence type="ECO:0000256" key="7">
    <source>
        <dbReference type="ARBA" id="ARBA00053401"/>
    </source>
</evidence>
<dbReference type="GO" id="GO:0005829">
    <property type="term" value="C:cytosol"/>
    <property type="evidence" value="ECO:0007669"/>
    <property type="project" value="TreeGrafter"/>
</dbReference>
<evidence type="ECO:0000256" key="11">
    <source>
        <dbReference type="RuleBase" id="RU000639"/>
    </source>
</evidence>
<evidence type="ECO:0000313" key="15">
    <source>
        <dbReference type="EMBL" id="NML14321.1"/>
    </source>
</evidence>
<evidence type="ECO:0000256" key="12">
    <source>
        <dbReference type="RuleBase" id="RU004478"/>
    </source>
</evidence>
<comment type="function">
    <text evidence="7 10 11">Participates actively in the response to hyperosmotic and heat shock by preventing the aggregation of stress-denatured proteins, in association with DnaK and GrpE. It is the nucleotide exchange factor for DnaK and may function as a thermosensor. Unfolded proteins bind initially to DnaJ; upon interaction with the DnaJ-bound protein, DnaK hydrolyzes its bound ATP, resulting in the formation of a stable complex. GrpE releases ADP from DnaK; ATP binding to DnaK triggers the release of the substrate protein, thus completing the reaction cycle. Several rounds of ATP-dependent interactions between DnaJ, DnaK and GrpE are required for fully efficient folding.</text>
</comment>